<dbReference type="RefSeq" id="WP_098037285.1">
    <property type="nucleotide sequence ID" value="NZ_CWGJ01000001.1"/>
</dbReference>
<evidence type="ECO:0000313" key="2">
    <source>
        <dbReference type="Proteomes" id="UP000220251"/>
    </source>
</evidence>
<dbReference type="EMBL" id="CWGJ01000001">
    <property type="protein sequence ID" value="CRX37429.1"/>
    <property type="molecule type" value="Genomic_DNA"/>
</dbReference>
<dbReference type="AlphaFoldDB" id="A0A0H5DPM0"/>
<evidence type="ECO:0008006" key="3">
    <source>
        <dbReference type="Google" id="ProtNLM"/>
    </source>
</evidence>
<name>A0A0H5DPM0_9BACT</name>
<accession>A0A0H5DPM0</accession>
<dbReference type="Proteomes" id="UP000220251">
    <property type="component" value="Unassembled WGS sequence"/>
</dbReference>
<evidence type="ECO:0000313" key="1">
    <source>
        <dbReference type="EMBL" id="CRX37429.1"/>
    </source>
</evidence>
<reference evidence="2" key="1">
    <citation type="submission" date="2015-06" db="EMBL/GenBank/DDBJ databases">
        <authorList>
            <person name="Bertelli C."/>
        </authorList>
    </citation>
    <scope>NUCLEOTIDE SEQUENCE [LARGE SCALE GENOMIC DNA]</scope>
    <source>
        <strain evidence="2">CRIB-30</strain>
    </source>
</reference>
<gene>
    <name evidence="1" type="ORF">ELAC_0066</name>
</gene>
<keyword evidence="2" id="KW-1185">Reference proteome</keyword>
<sequence>MFLINKKYFPGILALFCVFGFLSIHSAEARRDVQQTESSKHPRMRVEGSKVPYSITYDSSKWTLLDREFDNIEYYFEGKDGAINAFIVPENSSFSMEEMPHFLLTAATLKGVDHASIVDEKIIKVCGRDIHYFELTGKNRRTREGIVFLFYTYSDSEITIQFGAWTTVANPEAVKGDMLELLEGLSFHN</sequence>
<proteinExistence type="predicted"/>
<organism evidence="1 2">
    <name type="scientific">Estrella lausannensis</name>
    <dbReference type="NCBI Taxonomy" id="483423"/>
    <lineage>
        <taxon>Bacteria</taxon>
        <taxon>Pseudomonadati</taxon>
        <taxon>Chlamydiota</taxon>
        <taxon>Chlamydiia</taxon>
        <taxon>Parachlamydiales</taxon>
        <taxon>Candidatus Criblamydiaceae</taxon>
        <taxon>Estrella</taxon>
    </lineage>
</organism>
<protein>
    <recommendedName>
        <fullName evidence="3">DUF1795 domain-containing protein</fullName>
    </recommendedName>
</protein>